<evidence type="ECO:0000313" key="3">
    <source>
        <dbReference type="Proteomes" id="UP001583186"/>
    </source>
</evidence>
<organism evidence="2 3">
    <name type="scientific">Sporothrix stenoceras</name>
    <dbReference type="NCBI Taxonomy" id="5173"/>
    <lineage>
        <taxon>Eukaryota</taxon>
        <taxon>Fungi</taxon>
        <taxon>Dikarya</taxon>
        <taxon>Ascomycota</taxon>
        <taxon>Pezizomycotina</taxon>
        <taxon>Sordariomycetes</taxon>
        <taxon>Sordariomycetidae</taxon>
        <taxon>Ophiostomatales</taxon>
        <taxon>Ophiostomataceae</taxon>
        <taxon>Sporothrix</taxon>
    </lineage>
</organism>
<dbReference type="InterPro" id="IPR053203">
    <property type="entry name" value="Cisplatin_resist-associated"/>
</dbReference>
<feature type="region of interest" description="Disordered" evidence="1">
    <location>
        <begin position="85"/>
        <end position="177"/>
    </location>
</feature>
<dbReference type="Proteomes" id="UP001583186">
    <property type="component" value="Unassembled WGS sequence"/>
</dbReference>
<evidence type="ECO:0000256" key="1">
    <source>
        <dbReference type="SAM" id="MobiDB-lite"/>
    </source>
</evidence>
<protein>
    <submittedName>
        <fullName evidence="2">Uncharacterized protein</fullName>
    </submittedName>
</protein>
<feature type="compositionally biased region" description="Low complexity" evidence="1">
    <location>
        <begin position="32"/>
        <end position="53"/>
    </location>
</feature>
<comment type="caution">
    <text evidence="2">The sequence shown here is derived from an EMBL/GenBank/DDBJ whole genome shotgun (WGS) entry which is preliminary data.</text>
</comment>
<reference evidence="2 3" key="1">
    <citation type="journal article" date="2024" name="IMA Fungus">
        <title>IMA Genome - F19 : A genome assembly and annotation guide to empower mycologists, including annotated draft genome sequences of Ceratocystis pirilliformis, Diaporthe australafricana, Fusarium ophioides, Paecilomyces lecythidis, and Sporothrix stenoceras.</title>
        <authorList>
            <person name="Aylward J."/>
            <person name="Wilson A.M."/>
            <person name="Visagie C.M."/>
            <person name="Spraker J."/>
            <person name="Barnes I."/>
            <person name="Buitendag C."/>
            <person name="Ceriani C."/>
            <person name="Del Mar Angel L."/>
            <person name="du Plessis D."/>
            <person name="Fuchs T."/>
            <person name="Gasser K."/>
            <person name="Kramer D."/>
            <person name="Li W."/>
            <person name="Munsamy K."/>
            <person name="Piso A."/>
            <person name="Price J.L."/>
            <person name="Sonnekus B."/>
            <person name="Thomas C."/>
            <person name="van der Nest A."/>
            <person name="van Dijk A."/>
            <person name="van Heerden A."/>
            <person name="van Vuuren N."/>
            <person name="Yilmaz N."/>
            <person name="Duong T.A."/>
            <person name="van der Merwe N.A."/>
            <person name="Wingfield M.J."/>
            <person name="Wingfield B.D."/>
        </authorList>
    </citation>
    <scope>NUCLEOTIDE SEQUENCE [LARGE SCALE GENOMIC DNA]</scope>
    <source>
        <strain evidence="2 3">CMW 5346</strain>
    </source>
</reference>
<feature type="region of interest" description="Disordered" evidence="1">
    <location>
        <begin position="1"/>
        <end position="67"/>
    </location>
</feature>
<name>A0ABR3ZG99_9PEZI</name>
<evidence type="ECO:0000313" key="2">
    <source>
        <dbReference type="EMBL" id="KAL1899409.1"/>
    </source>
</evidence>
<feature type="compositionally biased region" description="Basic and acidic residues" evidence="1">
    <location>
        <begin position="18"/>
        <end position="31"/>
    </location>
</feature>
<gene>
    <name evidence="2" type="ORF">Sste5346_002805</name>
</gene>
<keyword evidence="3" id="KW-1185">Reference proteome</keyword>
<dbReference type="EMBL" id="JAWCUI010000012">
    <property type="protein sequence ID" value="KAL1899409.1"/>
    <property type="molecule type" value="Genomic_DNA"/>
</dbReference>
<sequence length="177" mass="18443">MSMDVFRVGRGGAGNWYSKKDQEEAEKRDVEAQANAAGTEAASQPPIAPQPQQTPYTRGGRGGAGNFYDSAAVAAAERDEAVEAARVQATTTKTTIPPSVDAPAVVTSSSARPKPGLSGRGGAGNWAASAAAAAELEEEQKRKEAAIAAQIQQDVEAGLPMPPKTYHQAPVTRERNK</sequence>
<dbReference type="PANTHER" id="PTHR34693:SF1">
    <property type="entry name" value="PROTEIN PAR32"/>
    <property type="match status" value="1"/>
</dbReference>
<proteinExistence type="predicted"/>
<accession>A0ABR3ZG99</accession>
<dbReference type="PANTHER" id="PTHR34693">
    <property type="entry name" value="PROTEIN PAR32"/>
    <property type="match status" value="1"/>
</dbReference>